<dbReference type="GeneID" id="92511622"/>
<dbReference type="RefSeq" id="XP_067176389.1">
    <property type="nucleotide sequence ID" value="XM_067319110.1"/>
</dbReference>
<feature type="compositionally biased region" description="Pro residues" evidence="2">
    <location>
        <begin position="1"/>
        <end position="10"/>
    </location>
</feature>
<dbReference type="AlphaFoldDB" id="A0A836H6Q1"/>
<evidence type="ECO:0000313" key="4">
    <source>
        <dbReference type="Proteomes" id="UP000673552"/>
    </source>
</evidence>
<protein>
    <submittedName>
        <fullName evidence="3">Uncharacterized protein</fullName>
    </submittedName>
</protein>
<dbReference type="Proteomes" id="UP000673552">
    <property type="component" value="Unassembled WGS sequence"/>
</dbReference>
<proteinExistence type="predicted"/>
<comment type="caution">
    <text evidence="3">The sequence shown here is derived from an EMBL/GenBank/DDBJ whole genome shotgun (WGS) entry which is preliminary data.</text>
</comment>
<dbReference type="EMBL" id="JAFEUZ010000031">
    <property type="protein sequence ID" value="KAG5471415.1"/>
    <property type="molecule type" value="Genomic_DNA"/>
</dbReference>
<organism evidence="3 4">
    <name type="scientific">Leishmania martiniquensis</name>
    <dbReference type="NCBI Taxonomy" id="1580590"/>
    <lineage>
        <taxon>Eukaryota</taxon>
        <taxon>Discoba</taxon>
        <taxon>Euglenozoa</taxon>
        <taxon>Kinetoplastea</taxon>
        <taxon>Metakinetoplastina</taxon>
        <taxon>Trypanosomatida</taxon>
        <taxon>Trypanosomatidae</taxon>
        <taxon>Leishmaniinae</taxon>
        <taxon>Leishmania</taxon>
    </lineage>
</organism>
<keyword evidence="1" id="KW-0175">Coiled coil</keyword>
<name>A0A836H6Q1_9TRYP</name>
<evidence type="ECO:0000256" key="1">
    <source>
        <dbReference type="SAM" id="Coils"/>
    </source>
</evidence>
<sequence length="250" mass="26885">MLEAAVPPPSMRCQSLKPVKRSADELREEEEDASIADGTCSLLVPTPSDLWTPSGTPCAPLPLAPTLSTSSGRSSGRPLLSTADTYKTVETAAELRDLQGSALTNARGPSNRDSDVKVAVACGSAARATASPTLSPPQAGDGGEAATTAKDLDEHYYAITTELRRRQRELRATLESTERAKEEQARVTQEISDMERYRSTLDGIIAFTLRELEDAAAGVEEAEKRLAKEASAVWRRLEEMQASHRSNAVS</sequence>
<feature type="region of interest" description="Disordered" evidence="2">
    <location>
        <begin position="1"/>
        <end position="34"/>
    </location>
</feature>
<feature type="coiled-coil region" evidence="1">
    <location>
        <begin position="205"/>
        <end position="232"/>
    </location>
</feature>
<dbReference type="OrthoDB" id="10468487at2759"/>
<dbReference type="KEGG" id="lmat:92511622"/>
<reference evidence="4" key="1">
    <citation type="journal article" date="2021" name="Microbiol. Resour. Announc.">
        <title>LGAAP: Leishmaniinae Genome Assembly and Annotation Pipeline.</title>
        <authorList>
            <person name="Almutairi H."/>
            <person name="Urbaniak M.D."/>
            <person name="Bates M.D."/>
            <person name="Jariyapan N."/>
            <person name="Kwakye-Nuako G."/>
            <person name="Thomaz-Soccol V."/>
            <person name="Al-Salem W.S."/>
            <person name="Dillon R.J."/>
            <person name="Bates P.A."/>
            <person name="Gatherer D."/>
        </authorList>
    </citation>
    <scope>NUCLEOTIDE SEQUENCE [LARGE SCALE GENOMIC DNA]</scope>
</reference>
<keyword evidence="4" id="KW-1185">Reference proteome</keyword>
<evidence type="ECO:0000256" key="2">
    <source>
        <dbReference type="SAM" id="MobiDB-lite"/>
    </source>
</evidence>
<gene>
    <name evidence="3" type="ORF">LSCM1_01501</name>
</gene>
<evidence type="ECO:0000313" key="3">
    <source>
        <dbReference type="EMBL" id="KAG5471415.1"/>
    </source>
</evidence>
<accession>A0A836H6Q1</accession>
<reference evidence="4" key="2">
    <citation type="journal article" date="2021" name="Sci. Data">
        <title>Chromosome-scale genome sequencing, assembly and annotation of six genomes from subfamily Leishmaniinae.</title>
        <authorList>
            <person name="Almutairi H."/>
            <person name="Urbaniak M.D."/>
            <person name="Bates M.D."/>
            <person name="Jariyapan N."/>
            <person name="Kwakye-Nuako G."/>
            <person name="Thomaz Soccol V."/>
            <person name="Al-Salem W.S."/>
            <person name="Dillon R.J."/>
            <person name="Bates P.A."/>
            <person name="Gatherer D."/>
        </authorList>
    </citation>
    <scope>NUCLEOTIDE SEQUENCE [LARGE SCALE GENOMIC DNA]</scope>
</reference>